<gene>
    <name evidence="2" type="ORF">H4O24_16125</name>
</gene>
<keyword evidence="1" id="KW-0732">Signal</keyword>
<feature type="signal peptide" evidence="1">
    <location>
        <begin position="1"/>
        <end position="21"/>
    </location>
</feature>
<dbReference type="EMBL" id="CP060053">
    <property type="protein sequence ID" value="QNE07410.1"/>
    <property type="molecule type" value="Genomic_DNA"/>
</dbReference>
<accession>A0A7G6W095</accession>
<feature type="chain" id="PRO_5028924639" evidence="1">
    <location>
        <begin position="22"/>
        <end position="131"/>
    </location>
</feature>
<reference evidence="2 3" key="1">
    <citation type="submission" date="2020-08" db="EMBL/GenBank/DDBJ databases">
        <authorList>
            <person name="Liu G."/>
            <person name="Sun C."/>
        </authorList>
    </citation>
    <scope>NUCLEOTIDE SEQUENCE [LARGE SCALE GENOMIC DNA]</scope>
    <source>
        <strain evidence="2 3">OT19</strain>
        <plasmid evidence="2 3">plas1</plasmid>
    </source>
</reference>
<dbReference type="RefSeq" id="WP_185886048.1">
    <property type="nucleotide sequence ID" value="NZ_CP060053.1"/>
</dbReference>
<proteinExistence type="predicted"/>
<dbReference type="AlphaFoldDB" id="A0A7G6W095"/>
<name>A0A7G6W095_9SPHN</name>
<protein>
    <submittedName>
        <fullName evidence="2">Uncharacterized protein</fullName>
    </submittedName>
</protein>
<organism evidence="2 3">
    <name type="scientific">Croceicoccus marinus</name>
    <dbReference type="NCBI Taxonomy" id="450378"/>
    <lineage>
        <taxon>Bacteria</taxon>
        <taxon>Pseudomonadati</taxon>
        <taxon>Pseudomonadota</taxon>
        <taxon>Alphaproteobacteria</taxon>
        <taxon>Sphingomonadales</taxon>
        <taxon>Erythrobacteraceae</taxon>
        <taxon>Croceicoccus</taxon>
    </lineage>
</organism>
<evidence type="ECO:0000313" key="2">
    <source>
        <dbReference type="EMBL" id="QNE07410.1"/>
    </source>
</evidence>
<dbReference type="Proteomes" id="UP000515297">
    <property type="component" value="Plasmid plas1"/>
</dbReference>
<sequence length="131" mass="13046">MTRSAAIAMALLVIPVHSASAQDMATGPTADAAVQAPGEMSGPGIFESAAVSEDALQATAGREGISQYSQAELEAAVAHNSVGDNAVTGTAQIDGNAFQNMSGLSILNINTGHNVAINAAMNVNISITPGP</sequence>
<evidence type="ECO:0000256" key="1">
    <source>
        <dbReference type="SAM" id="SignalP"/>
    </source>
</evidence>
<geneLocation type="plasmid" evidence="2 3">
    <name>plas1</name>
</geneLocation>
<evidence type="ECO:0000313" key="3">
    <source>
        <dbReference type="Proteomes" id="UP000515297"/>
    </source>
</evidence>
<keyword evidence="2" id="KW-0614">Plasmid</keyword>